<dbReference type="CDD" id="cd00254">
    <property type="entry name" value="LT-like"/>
    <property type="match status" value="1"/>
</dbReference>
<dbReference type="Gene3D" id="1.10.530.10">
    <property type="match status" value="1"/>
</dbReference>
<dbReference type="KEGG" id="vg:54983028"/>
<dbReference type="EMBL" id="MF614100">
    <property type="protein sequence ID" value="ATI16423.1"/>
    <property type="molecule type" value="Genomic_DNA"/>
</dbReference>
<organism evidence="3 4">
    <name type="scientific">Klebsiella phage vB_KpnS_IME279</name>
    <dbReference type="NCBI Taxonomy" id="2041211"/>
    <lineage>
        <taxon>Viruses</taxon>
        <taxon>Duplodnaviria</taxon>
        <taxon>Heunggongvirae</taxon>
        <taxon>Uroviricota</taxon>
        <taxon>Caudoviricetes</taxon>
        <taxon>Sortsnevirus</taxon>
        <taxon>Sortsnevirus IME279</taxon>
    </lineage>
</organism>
<feature type="compositionally biased region" description="Low complexity" evidence="1">
    <location>
        <begin position="236"/>
        <end position="249"/>
    </location>
</feature>
<sequence>MANFFDQFDQNMPKNATALPNQIPSQAGSSGGGYSDLLESAGARWGLPAGIMTALASKETGGTADPTSAVSSKGAHGLTQVMKGTAEDMGYDWNALKSDPALQADAGAQYLSQMYQRYGDWGLALQAYHDGPGNVDKQLAGQATPGPEGRQYVDERFNEWTGRGAGDSGEPIQRATSARRNGSKSSGNFFDQFDEAGTFTAGAGENGATAGAGGADQQVAAVPAGNVPNQAGSNVARGAAAPNGNGEPGSADQAGQAPGSVDPNEQAAQNWEQLGQTALHALDQGGRGIVQTGIDLLNTPISLVNMVSNAATDAGKSLGIVDQDTQAPNIPPGTIPGFEPPTDKYAQIGTLIGDLLAPLPSAGKAKAATELMGLAERASPEAAGVLTRVADGIQKWIAAPAARAVPGSIAAGRGDPEETLTNIALAPAGEALGRAVIGGGSKLWNTAKGVWEDLGAAGAGAGDAGAAAGRGAGDIPPTTEAGISDAVARDQSKFRLTPDRQVAGENGQPVVSPAGQPLKASEDMMDLANMADVDRKVMRAAQELGIADSLTPAAYARDPEFRMTVQQLASRKGSNLETQQLEGIGRLAGKADELIDSMGSMNAQTLDQAFTTRTRAIIDDLGKQADDVYNKIGAKIPNNAPVNPTSTVDYLTARADELGGEAYMSAAERKALDWMAPKPGKVDPVTGLPDQAVSTTPTYARIDTLRKQVGQALNQKQGVFKDETPAQLARLYARLTDDQERVAAQYGAADDWNVGKQLVKRRKDLETIAMKTLGENLDGSITGKVQTAILNLGKKGGNARDWDRLMAATPESLKGEVVANALERTLGARSARDTFALPGFVDWYKTAQANGTLGNVMKHLPREQRVRFMQIYRVAQGIDRAKRLTTTTGAINDFVKRFDDPGAGGPLSKLYGAAGWIGKHTAAYLAGGPAANAALSAAQGIARANRVPRSVLADNVLSSGAFNKLMQAAAAQSSGRLSPAGRRFVTEAEREMANSAQWRELFAAMSPEEQAAVNRAGIVGYFSGSGASAAAAPGAAPASTTPQAVNQ</sequence>
<dbReference type="SUPFAM" id="SSF53955">
    <property type="entry name" value="Lysozyme-like"/>
    <property type="match status" value="1"/>
</dbReference>
<feature type="compositionally biased region" description="Polar residues" evidence="1">
    <location>
        <begin position="174"/>
        <end position="189"/>
    </location>
</feature>
<feature type="domain" description="Transglycosylase SLT" evidence="2">
    <location>
        <begin position="38"/>
        <end position="142"/>
    </location>
</feature>
<evidence type="ECO:0000256" key="1">
    <source>
        <dbReference type="SAM" id="MobiDB-lite"/>
    </source>
</evidence>
<feature type="compositionally biased region" description="Polar residues" evidence="1">
    <location>
        <begin position="13"/>
        <end position="28"/>
    </location>
</feature>
<dbReference type="InterPro" id="IPR008258">
    <property type="entry name" value="Transglycosylase_SLT_dom_1"/>
</dbReference>
<keyword evidence="4" id="KW-1185">Reference proteome</keyword>
<feature type="region of interest" description="Disordered" evidence="1">
    <location>
        <begin position="160"/>
        <end position="192"/>
    </location>
</feature>
<evidence type="ECO:0000313" key="3">
    <source>
        <dbReference type="EMBL" id="ATI16423.1"/>
    </source>
</evidence>
<feature type="region of interest" description="Disordered" evidence="1">
    <location>
        <begin position="225"/>
        <end position="265"/>
    </location>
</feature>
<evidence type="ECO:0000313" key="4">
    <source>
        <dbReference type="Proteomes" id="UP000229963"/>
    </source>
</evidence>
<protein>
    <submittedName>
        <fullName evidence="3">Lytic transglycosylase</fullName>
    </submittedName>
</protein>
<name>A0A291LBB8_9CAUD</name>
<reference evidence="4" key="1">
    <citation type="submission" date="2017-08" db="EMBL/GenBank/DDBJ databases">
        <authorList>
            <person name="Zhao F."/>
            <person name="Pan X."/>
            <person name="Tong Y."/>
        </authorList>
    </citation>
    <scope>NUCLEOTIDE SEQUENCE [LARGE SCALE GENOMIC DNA]</scope>
</reference>
<accession>A0A291LBB8</accession>
<dbReference type="RefSeq" id="YP_009792819.1">
    <property type="nucleotide sequence ID" value="NC_047862.1"/>
</dbReference>
<proteinExistence type="predicted"/>
<feature type="region of interest" description="Disordered" evidence="1">
    <location>
        <begin position="13"/>
        <end position="34"/>
    </location>
</feature>
<dbReference type="InterPro" id="IPR023346">
    <property type="entry name" value="Lysozyme-like_dom_sf"/>
</dbReference>
<dbReference type="Pfam" id="PF01464">
    <property type="entry name" value="SLT"/>
    <property type="match status" value="1"/>
</dbReference>
<evidence type="ECO:0000259" key="2">
    <source>
        <dbReference type="Pfam" id="PF01464"/>
    </source>
</evidence>
<dbReference type="Proteomes" id="UP000229963">
    <property type="component" value="Segment"/>
</dbReference>
<dbReference type="GeneID" id="54983028"/>